<keyword evidence="3" id="KW-0411">Iron-sulfur</keyword>
<keyword evidence="1" id="KW-0479">Metal-binding</keyword>
<dbReference type="InterPro" id="IPR057431">
    <property type="entry name" value="LdpA_Fe-S-bd"/>
</dbReference>
<protein>
    <recommendedName>
        <fullName evidence="4">4Fe-4S ferredoxin-type domain-containing protein</fullName>
    </recommendedName>
</protein>
<evidence type="ECO:0000256" key="1">
    <source>
        <dbReference type="ARBA" id="ARBA00022723"/>
    </source>
</evidence>
<organism evidence="5 6">
    <name type="scientific">Thermotalea metallivorans</name>
    <dbReference type="NCBI Taxonomy" id="520762"/>
    <lineage>
        <taxon>Bacteria</taxon>
        <taxon>Bacillati</taxon>
        <taxon>Bacillota</taxon>
        <taxon>Clostridia</taxon>
        <taxon>Peptostreptococcales</taxon>
        <taxon>Thermotaleaceae</taxon>
        <taxon>Thermotalea</taxon>
    </lineage>
</organism>
<dbReference type="STRING" id="520762.AN619_29340"/>
<comment type="caution">
    <text evidence="5">The sequence shown here is derived from an EMBL/GenBank/DDBJ whole genome shotgun (WGS) entry which is preliminary data.</text>
</comment>
<reference evidence="5 6" key="1">
    <citation type="submission" date="2015-12" db="EMBL/GenBank/DDBJ databases">
        <title>Draft genome sequence of the thermoanaerobe Thermotalea metallivorans, an isolate from the runoff channel of the Great Artesian Basin, Australia.</title>
        <authorList>
            <person name="Patel B.K."/>
        </authorList>
    </citation>
    <scope>NUCLEOTIDE SEQUENCE [LARGE SCALE GENOMIC DNA]</scope>
    <source>
        <strain evidence="5 6">B2-1</strain>
    </source>
</reference>
<dbReference type="PROSITE" id="PS00198">
    <property type="entry name" value="4FE4S_FER_1"/>
    <property type="match status" value="1"/>
</dbReference>
<dbReference type="Gene3D" id="3.30.70.20">
    <property type="match status" value="1"/>
</dbReference>
<dbReference type="OrthoDB" id="9801699at2"/>
<dbReference type="SUPFAM" id="SSF54862">
    <property type="entry name" value="4Fe-4S ferredoxins"/>
    <property type="match status" value="1"/>
</dbReference>
<feature type="domain" description="4Fe-4S ferredoxin-type" evidence="4">
    <location>
        <begin position="59"/>
        <end position="88"/>
    </location>
</feature>
<dbReference type="InterPro" id="IPR017900">
    <property type="entry name" value="4Fe4S_Fe_S_CS"/>
</dbReference>
<dbReference type="GO" id="GO:0046872">
    <property type="term" value="F:metal ion binding"/>
    <property type="evidence" value="ECO:0007669"/>
    <property type="project" value="UniProtKB-KW"/>
</dbReference>
<dbReference type="AlphaFoldDB" id="A0A140KZL1"/>
<keyword evidence="2" id="KW-0408">Iron</keyword>
<keyword evidence="6" id="KW-1185">Reference proteome</keyword>
<proteinExistence type="predicted"/>
<dbReference type="PROSITE" id="PS51379">
    <property type="entry name" value="4FE4S_FER_2"/>
    <property type="match status" value="1"/>
</dbReference>
<name>A0A140KZL1_9FIRM</name>
<evidence type="ECO:0000256" key="3">
    <source>
        <dbReference type="ARBA" id="ARBA00023014"/>
    </source>
</evidence>
<dbReference type="GO" id="GO:0051536">
    <property type="term" value="F:iron-sulfur cluster binding"/>
    <property type="evidence" value="ECO:0007669"/>
    <property type="project" value="UniProtKB-KW"/>
</dbReference>
<accession>A0A140KZL1</accession>
<dbReference type="EMBL" id="LOEE01000079">
    <property type="protein sequence ID" value="KXG73736.1"/>
    <property type="molecule type" value="Genomic_DNA"/>
</dbReference>
<dbReference type="Proteomes" id="UP000070456">
    <property type="component" value="Unassembled WGS sequence"/>
</dbReference>
<dbReference type="Pfam" id="PF25160">
    <property type="entry name" value="LdpA_Fe-S-bd"/>
    <property type="match status" value="1"/>
</dbReference>
<dbReference type="RefSeq" id="WP_068558015.1">
    <property type="nucleotide sequence ID" value="NZ_LOEE01000079.1"/>
</dbReference>
<evidence type="ECO:0000256" key="2">
    <source>
        <dbReference type="ARBA" id="ARBA00023004"/>
    </source>
</evidence>
<evidence type="ECO:0000313" key="5">
    <source>
        <dbReference type="EMBL" id="KXG73736.1"/>
    </source>
</evidence>
<gene>
    <name evidence="5" type="ORF">AN619_29340</name>
</gene>
<dbReference type="InterPro" id="IPR017896">
    <property type="entry name" value="4Fe4S_Fe-S-bd"/>
</dbReference>
<evidence type="ECO:0000313" key="6">
    <source>
        <dbReference type="Proteomes" id="UP000070456"/>
    </source>
</evidence>
<sequence length="162" mass="17878">MLASTGVPTKEDLEKVFPSHARLNQGAVAVIECFQNIPCNPCYTACPRKAIKEFEDINDLPSIDDDLCNGCGLCISKCPGLAIMVVDMTYSEHEALIKIPYEFIPLPVENDMVKGVDREGNYVCDVKVVKVLNTKALDKTPIISIAVPKEHVKTIRNIRMGD</sequence>
<evidence type="ECO:0000259" key="4">
    <source>
        <dbReference type="PROSITE" id="PS51379"/>
    </source>
</evidence>